<dbReference type="PRINTS" id="PR00465">
    <property type="entry name" value="EP450IV"/>
</dbReference>
<evidence type="ECO:0000256" key="10">
    <source>
        <dbReference type="ARBA" id="ARBA00023033"/>
    </source>
</evidence>
<keyword evidence="5 13" id="KW-0812">Transmembrane</keyword>
<dbReference type="GO" id="GO:0004497">
    <property type="term" value="F:monooxygenase activity"/>
    <property type="evidence" value="ECO:0007669"/>
    <property type="project" value="UniProtKB-KW"/>
</dbReference>
<evidence type="ECO:0000256" key="13">
    <source>
        <dbReference type="SAM" id="Phobius"/>
    </source>
</evidence>
<evidence type="ECO:0000256" key="5">
    <source>
        <dbReference type="ARBA" id="ARBA00022692"/>
    </source>
</evidence>
<dbReference type="AlphaFoldDB" id="A0A1W2TTV1"/>
<dbReference type="InterPro" id="IPR002403">
    <property type="entry name" value="Cyt_P450_E_grp-IV"/>
</dbReference>
<evidence type="ECO:0000256" key="4">
    <source>
        <dbReference type="ARBA" id="ARBA00022617"/>
    </source>
</evidence>
<keyword evidence="6 12" id="KW-0479">Metal-binding</keyword>
<comment type="subcellular location">
    <subcellularLocation>
        <location evidence="2">Membrane</location>
    </subcellularLocation>
</comment>
<dbReference type="Proteomes" id="UP000054516">
    <property type="component" value="Unassembled WGS sequence"/>
</dbReference>
<comment type="cofactor">
    <cofactor evidence="1 12">
        <name>heme</name>
        <dbReference type="ChEBI" id="CHEBI:30413"/>
    </cofactor>
</comment>
<evidence type="ECO:0000256" key="8">
    <source>
        <dbReference type="ARBA" id="ARBA00023002"/>
    </source>
</evidence>
<dbReference type="Pfam" id="PF00067">
    <property type="entry name" value="p450"/>
    <property type="match status" value="1"/>
</dbReference>
<dbReference type="GO" id="GO:0016020">
    <property type="term" value="C:membrane"/>
    <property type="evidence" value="ECO:0007669"/>
    <property type="project" value="UniProtKB-SubCell"/>
</dbReference>
<evidence type="ECO:0000256" key="1">
    <source>
        <dbReference type="ARBA" id="ARBA00001971"/>
    </source>
</evidence>
<dbReference type="OMA" id="IHDLCLH"/>
<dbReference type="SUPFAM" id="SSF48264">
    <property type="entry name" value="Cytochrome P450"/>
    <property type="match status" value="1"/>
</dbReference>
<evidence type="ECO:0000256" key="6">
    <source>
        <dbReference type="ARBA" id="ARBA00022723"/>
    </source>
</evidence>
<evidence type="ECO:0000256" key="3">
    <source>
        <dbReference type="ARBA" id="ARBA00010617"/>
    </source>
</evidence>
<keyword evidence="9 12" id="KW-0408">Iron</keyword>
<feature type="binding site" description="axial binding residue" evidence="12">
    <location>
        <position position="478"/>
    </location>
    <ligand>
        <name>heme</name>
        <dbReference type="ChEBI" id="CHEBI:30413"/>
    </ligand>
    <ligandPart>
        <name>Fe</name>
        <dbReference type="ChEBI" id="CHEBI:18248"/>
    </ligandPart>
</feature>
<reference evidence="14" key="1">
    <citation type="submission" date="2016-03" db="EMBL/GenBank/DDBJ databases">
        <title>Draft genome sequence of Rosellinia necatrix.</title>
        <authorList>
            <person name="Kanematsu S."/>
        </authorList>
    </citation>
    <scope>NUCLEOTIDE SEQUENCE [LARGE SCALE GENOMIC DNA]</scope>
    <source>
        <strain evidence="14">W97</strain>
    </source>
</reference>
<evidence type="ECO:0000256" key="7">
    <source>
        <dbReference type="ARBA" id="ARBA00022989"/>
    </source>
</evidence>
<evidence type="ECO:0000256" key="2">
    <source>
        <dbReference type="ARBA" id="ARBA00004370"/>
    </source>
</evidence>
<keyword evidence="15" id="KW-1185">Reference proteome</keyword>
<feature type="transmembrane region" description="Helical" evidence="13">
    <location>
        <begin position="12"/>
        <end position="29"/>
    </location>
</feature>
<protein>
    <submittedName>
        <fullName evidence="14">Putative cytochrome P450</fullName>
    </submittedName>
</protein>
<evidence type="ECO:0000256" key="9">
    <source>
        <dbReference type="ARBA" id="ARBA00023004"/>
    </source>
</evidence>
<dbReference type="PANTHER" id="PTHR46206:SF5">
    <property type="entry name" value="P450, PUTATIVE (EUROFUNG)-RELATED"/>
    <property type="match status" value="1"/>
</dbReference>
<proteinExistence type="inferred from homology"/>
<dbReference type="GO" id="GO:0005506">
    <property type="term" value="F:iron ion binding"/>
    <property type="evidence" value="ECO:0007669"/>
    <property type="project" value="InterPro"/>
</dbReference>
<accession>A0A1W2TTV1</accession>
<organism evidence="14">
    <name type="scientific">Rosellinia necatrix</name>
    <name type="common">White root-rot fungus</name>
    <dbReference type="NCBI Taxonomy" id="77044"/>
    <lineage>
        <taxon>Eukaryota</taxon>
        <taxon>Fungi</taxon>
        <taxon>Dikarya</taxon>
        <taxon>Ascomycota</taxon>
        <taxon>Pezizomycotina</taxon>
        <taxon>Sordariomycetes</taxon>
        <taxon>Xylariomycetidae</taxon>
        <taxon>Xylariales</taxon>
        <taxon>Xylariaceae</taxon>
        <taxon>Rosellinia</taxon>
    </lineage>
</organism>
<evidence type="ECO:0000256" key="12">
    <source>
        <dbReference type="PIRSR" id="PIRSR602403-1"/>
    </source>
</evidence>
<dbReference type="InterPro" id="IPR001128">
    <property type="entry name" value="Cyt_P450"/>
</dbReference>
<keyword evidence="8" id="KW-0560">Oxidoreductase</keyword>
<keyword evidence="11 13" id="KW-0472">Membrane</keyword>
<dbReference type="GO" id="GO:0020037">
    <property type="term" value="F:heme binding"/>
    <property type="evidence" value="ECO:0007669"/>
    <property type="project" value="InterPro"/>
</dbReference>
<dbReference type="STRING" id="77044.A0A1W2TTV1"/>
<evidence type="ECO:0000313" key="15">
    <source>
        <dbReference type="Proteomes" id="UP000054516"/>
    </source>
</evidence>
<keyword evidence="10" id="KW-0503">Monooxygenase</keyword>
<evidence type="ECO:0000256" key="11">
    <source>
        <dbReference type="ARBA" id="ARBA00023136"/>
    </source>
</evidence>
<comment type="similarity">
    <text evidence="3">Belongs to the cytochrome P450 family.</text>
</comment>
<dbReference type="EMBL" id="DF977506">
    <property type="protein sequence ID" value="GAP91997.1"/>
    <property type="molecule type" value="Genomic_DNA"/>
</dbReference>
<dbReference type="GO" id="GO:0016705">
    <property type="term" value="F:oxidoreductase activity, acting on paired donors, with incorporation or reduction of molecular oxygen"/>
    <property type="evidence" value="ECO:0007669"/>
    <property type="project" value="InterPro"/>
</dbReference>
<dbReference type="InterPro" id="IPR036396">
    <property type="entry name" value="Cyt_P450_sf"/>
</dbReference>
<dbReference type="CDD" id="cd11041">
    <property type="entry name" value="CYP503A1-like"/>
    <property type="match status" value="1"/>
</dbReference>
<keyword evidence="4 12" id="KW-0349">Heme</keyword>
<sequence length="532" mass="60463">MVLKLDTVRPLGPYLLGAVGVIALLWWASTSLFGKRVRSEDLGAAENFGSLLSSPLSTIRRRLKAWSFLLRGPLIIQEAYEKAHGAPFAVDAPDNRYILVSKWDQIKEIDDAPDSVLSLQAAAREVLQPKHTMVGFNWHDRKGFDGAPLLRTIRYLLTAHLPHILPDIRASISNLFEKRYESHPTVKGRKLSAVYPMIIGAVAQSNAYAFFGEELSKNEEFMQAGMVFIEQTLLIAEAVRLLPESISGAVGDFFAKRLNSGRIIYDSLEPVVSKRFEERELRKQGYEIPEQKDCIQWIMETSPKTKPWTVQRVIHELMAVWFGSVHITSTTTCFALFDLCLHPEYLEPLRNEIKNTTWQAFEKSGGNLFPLMDSFMKESARLTPVESVSTRRKATRPFRLADGTKVEVGQWICSAVRGMNLDPDNYSQVDEFHGFRFVPRDVLERSLSGSPSAFQALDQPSEFVDLDWQLWGTGKSACTGRWYASAMIKIILGTFIEKWDMELAYPKATRHFCWRTFIYPIPSTKFILKPRA</sequence>
<dbReference type="OrthoDB" id="1844152at2759"/>
<dbReference type="Gene3D" id="1.10.630.10">
    <property type="entry name" value="Cytochrome P450"/>
    <property type="match status" value="1"/>
</dbReference>
<evidence type="ECO:0000313" key="14">
    <source>
        <dbReference type="EMBL" id="GAP91997.1"/>
    </source>
</evidence>
<keyword evidence="7 13" id="KW-1133">Transmembrane helix</keyword>
<gene>
    <name evidence="14" type="ORF">SAMD00023353_6100030</name>
</gene>
<name>A0A1W2TTV1_ROSNE</name>
<dbReference type="PANTHER" id="PTHR46206">
    <property type="entry name" value="CYTOCHROME P450"/>
    <property type="match status" value="1"/>
</dbReference>